<comment type="similarity">
    <text evidence="6">Belongs to the mitochondrion-specific ribosomal protein mL54 family.</text>
</comment>
<evidence type="ECO:0000256" key="4">
    <source>
        <dbReference type="ARBA" id="ARBA00023128"/>
    </source>
</evidence>
<keyword evidence="10" id="KW-1185">Reference proteome</keyword>
<gene>
    <name evidence="9" type="ORF">PILCRDRAFT_823472</name>
</gene>
<accession>A0A0C3AZZ4</accession>
<dbReference type="EMBL" id="KN833009">
    <property type="protein sequence ID" value="KIM79553.1"/>
    <property type="molecule type" value="Genomic_DNA"/>
</dbReference>
<dbReference type="FunCoup" id="A0A0C3AZZ4">
    <property type="interactions" value="31"/>
</dbReference>
<evidence type="ECO:0000256" key="6">
    <source>
        <dbReference type="ARBA" id="ARBA00033752"/>
    </source>
</evidence>
<reference evidence="10" key="2">
    <citation type="submission" date="2015-01" db="EMBL/GenBank/DDBJ databases">
        <title>Evolutionary Origins and Diversification of the Mycorrhizal Mutualists.</title>
        <authorList>
            <consortium name="DOE Joint Genome Institute"/>
            <consortium name="Mycorrhizal Genomics Consortium"/>
            <person name="Kohler A."/>
            <person name="Kuo A."/>
            <person name="Nagy L.G."/>
            <person name="Floudas D."/>
            <person name="Copeland A."/>
            <person name="Barry K.W."/>
            <person name="Cichocki N."/>
            <person name="Veneault-Fourrey C."/>
            <person name="LaButti K."/>
            <person name="Lindquist E.A."/>
            <person name="Lipzen A."/>
            <person name="Lundell T."/>
            <person name="Morin E."/>
            <person name="Murat C."/>
            <person name="Riley R."/>
            <person name="Ohm R."/>
            <person name="Sun H."/>
            <person name="Tunlid A."/>
            <person name="Henrissat B."/>
            <person name="Grigoriev I.V."/>
            <person name="Hibbett D.S."/>
            <person name="Martin F."/>
        </authorList>
    </citation>
    <scope>NUCLEOTIDE SEQUENCE [LARGE SCALE GENOMIC DNA]</scope>
    <source>
        <strain evidence="10">F 1598</strain>
    </source>
</reference>
<evidence type="ECO:0000313" key="9">
    <source>
        <dbReference type="EMBL" id="KIM79553.1"/>
    </source>
</evidence>
<evidence type="ECO:0000256" key="7">
    <source>
        <dbReference type="ARBA" id="ARBA00035179"/>
    </source>
</evidence>
<comment type="subcellular location">
    <subcellularLocation>
        <location evidence="1">Mitochondrion</location>
    </subcellularLocation>
</comment>
<evidence type="ECO:0000313" key="10">
    <source>
        <dbReference type="Proteomes" id="UP000054166"/>
    </source>
</evidence>
<evidence type="ECO:0000256" key="3">
    <source>
        <dbReference type="ARBA" id="ARBA00022980"/>
    </source>
</evidence>
<keyword evidence="5" id="KW-0687">Ribonucleoprotein</keyword>
<proteinExistence type="inferred from homology"/>
<evidence type="ECO:0000256" key="1">
    <source>
        <dbReference type="ARBA" id="ARBA00004173"/>
    </source>
</evidence>
<organism evidence="9 10">
    <name type="scientific">Piloderma croceum (strain F 1598)</name>
    <dbReference type="NCBI Taxonomy" id="765440"/>
    <lineage>
        <taxon>Eukaryota</taxon>
        <taxon>Fungi</taxon>
        <taxon>Dikarya</taxon>
        <taxon>Basidiomycota</taxon>
        <taxon>Agaricomycotina</taxon>
        <taxon>Agaricomycetes</taxon>
        <taxon>Agaricomycetidae</taxon>
        <taxon>Atheliales</taxon>
        <taxon>Atheliaceae</taxon>
        <taxon>Piloderma</taxon>
    </lineage>
</organism>
<keyword evidence="3" id="KW-0689">Ribosomal protein</keyword>
<sequence>MSAILRLPRPRLRTTCPPCLARGYTEKSTNKEPQPNLPKSSCPAHTLLVGLDYLKGQQPVVAFPDEDYPPWLWTLLPSRMDVNEEPGPGKVSEQQKERNGNIKQADFLIRK</sequence>
<dbReference type="STRING" id="765440.A0A0C3AZZ4"/>
<keyword evidence="2" id="KW-0809">Transit peptide</keyword>
<feature type="region of interest" description="Disordered" evidence="8">
    <location>
        <begin position="21"/>
        <end position="41"/>
    </location>
</feature>
<dbReference type="PANTHER" id="PTHR28595">
    <property type="entry name" value="39S RIBOSOMAL PROTEIN L54, MITOCHONDRIAL"/>
    <property type="match status" value="1"/>
</dbReference>
<evidence type="ECO:0000256" key="8">
    <source>
        <dbReference type="SAM" id="MobiDB-lite"/>
    </source>
</evidence>
<dbReference type="Proteomes" id="UP000054166">
    <property type="component" value="Unassembled WGS sequence"/>
</dbReference>
<dbReference type="OrthoDB" id="10252718at2759"/>
<reference evidence="9 10" key="1">
    <citation type="submission" date="2014-04" db="EMBL/GenBank/DDBJ databases">
        <authorList>
            <consortium name="DOE Joint Genome Institute"/>
            <person name="Kuo A."/>
            <person name="Tarkka M."/>
            <person name="Buscot F."/>
            <person name="Kohler A."/>
            <person name="Nagy L.G."/>
            <person name="Floudas D."/>
            <person name="Copeland A."/>
            <person name="Barry K.W."/>
            <person name="Cichocki N."/>
            <person name="Veneault-Fourrey C."/>
            <person name="LaButti K."/>
            <person name="Lindquist E.A."/>
            <person name="Lipzen A."/>
            <person name="Lundell T."/>
            <person name="Morin E."/>
            <person name="Murat C."/>
            <person name="Sun H."/>
            <person name="Tunlid A."/>
            <person name="Henrissat B."/>
            <person name="Grigoriev I.V."/>
            <person name="Hibbett D.S."/>
            <person name="Martin F."/>
            <person name="Nordberg H.P."/>
            <person name="Cantor M.N."/>
            <person name="Hua S.X."/>
        </authorList>
    </citation>
    <scope>NUCLEOTIDE SEQUENCE [LARGE SCALE GENOMIC DNA]</scope>
    <source>
        <strain evidence="9 10">F 1598</strain>
    </source>
</reference>
<evidence type="ECO:0000256" key="2">
    <source>
        <dbReference type="ARBA" id="ARBA00022946"/>
    </source>
</evidence>
<dbReference type="GO" id="GO:0005762">
    <property type="term" value="C:mitochondrial large ribosomal subunit"/>
    <property type="evidence" value="ECO:0007669"/>
    <property type="project" value="TreeGrafter"/>
</dbReference>
<protein>
    <recommendedName>
        <fullName evidence="7">Large ribosomal subunit protein mL54</fullName>
    </recommendedName>
</protein>
<dbReference type="GO" id="GO:0003735">
    <property type="term" value="F:structural constituent of ribosome"/>
    <property type="evidence" value="ECO:0007669"/>
    <property type="project" value="TreeGrafter"/>
</dbReference>
<feature type="region of interest" description="Disordered" evidence="8">
    <location>
        <begin position="83"/>
        <end position="111"/>
    </location>
</feature>
<name>A0A0C3AZZ4_PILCF</name>
<dbReference type="PANTHER" id="PTHR28595:SF1">
    <property type="entry name" value="LARGE RIBOSOMAL SUBUNIT PROTEIN ML54"/>
    <property type="match status" value="1"/>
</dbReference>
<evidence type="ECO:0000256" key="5">
    <source>
        <dbReference type="ARBA" id="ARBA00023274"/>
    </source>
</evidence>
<dbReference type="InterPro" id="IPR013870">
    <property type="entry name" value="Ribosomal_mL54"/>
</dbReference>
<dbReference type="Pfam" id="PF08561">
    <property type="entry name" value="Ribosomal_L37"/>
    <property type="match status" value="1"/>
</dbReference>
<dbReference type="InParanoid" id="A0A0C3AZZ4"/>
<dbReference type="AlphaFoldDB" id="A0A0C3AZZ4"/>
<keyword evidence="4" id="KW-0496">Mitochondrion</keyword>
<dbReference type="HOGENOM" id="CLU_144297_1_0_1"/>